<feature type="domain" description="Response regulatory" evidence="9">
    <location>
        <begin position="3"/>
        <end position="117"/>
    </location>
</feature>
<gene>
    <name evidence="11" type="ORF">LB941_06890</name>
</gene>
<keyword evidence="2" id="KW-0902">Two-component regulatory system</keyword>
<dbReference type="Proteomes" id="UP001139006">
    <property type="component" value="Unassembled WGS sequence"/>
</dbReference>
<dbReference type="InterPro" id="IPR016032">
    <property type="entry name" value="Sig_transdc_resp-reg_C-effctor"/>
</dbReference>
<evidence type="ECO:0000259" key="9">
    <source>
        <dbReference type="PROSITE" id="PS50110"/>
    </source>
</evidence>
<dbReference type="Gene3D" id="3.40.50.2300">
    <property type="match status" value="1"/>
</dbReference>
<evidence type="ECO:0000256" key="4">
    <source>
        <dbReference type="ARBA" id="ARBA00023125"/>
    </source>
</evidence>
<dbReference type="AlphaFoldDB" id="A0A9X2FKK0"/>
<keyword evidence="5" id="KW-0010">Activator</keyword>
<dbReference type="SMART" id="SM00448">
    <property type="entry name" value="REC"/>
    <property type="match status" value="1"/>
</dbReference>
<reference evidence="11 12" key="1">
    <citation type="journal article" date="2023" name="Int. J. Syst. Evol. Microbiol.">
        <title>Ligilactobacillus ubinensis sp. nov., a novel species isolated from the wild ferment of a durian fruit (Durio zibethinus).</title>
        <authorList>
            <person name="Heng Y.C."/>
            <person name="Menon N."/>
            <person name="Chen B."/>
            <person name="Loo B.Z.L."/>
            <person name="Wong G.W.J."/>
            <person name="Lim A.C.H."/>
            <person name="Silvaraju S."/>
            <person name="Kittelmann S."/>
        </authorList>
    </citation>
    <scope>NUCLEOTIDE SEQUENCE [LARGE SCALE GENOMIC DNA]</scope>
    <source>
        <strain evidence="11 12">WILCCON 0076</strain>
    </source>
</reference>
<dbReference type="GO" id="GO:0032993">
    <property type="term" value="C:protein-DNA complex"/>
    <property type="evidence" value="ECO:0007669"/>
    <property type="project" value="TreeGrafter"/>
</dbReference>
<dbReference type="GO" id="GO:0005829">
    <property type="term" value="C:cytosol"/>
    <property type="evidence" value="ECO:0007669"/>
    <property type="project" value="TreeGrafter"/>
</dbReference>
<proteinExistence type="predicted"/>
<dbReference type="CDD" id="cd00383">
    <property type="entry name" value="trans_reg_C"/>
    <property type="match status" value="1"/>
</dbReference>
<comment type="caution">
    <text evidence="11">The sequence shown here is derived from an EMBL/GenBank/DDBJ whole genome shotgun (WGS) entry which is preliminary data.</text>
</comment>
<dbReference type="SUPFAM" id="SSF52172">
    <property type="entry name" value="CheY-like"/>
    <property type="match status" value="1"/>
</dbReference>
<evidence type="ECO:0000256" key="7">
    <source>
        <dbReference type="PROSITE-ProRule" id="PRU00169"/>
    </source>
</evidence>
<protein>
    <submittedName>
        <fullName evidence="11">Response regulator transcription factor</fullName>
    </submittedName>
</protein>
<evidence type="ECO:0000256" key="6">
    <source>
        <dbReference type="ARBA" id="ARBA00023163"/>
    </source>
</evidence>
<dbReference type="GO" id="GO:0006355">
    <property type="term" value="P:regulation of DNA-templated transcription"/>
    <property type="evidence" value="ECO:0007669"/>
    <property type="project" value="InterPro"/>
</dbReference>
<dbReference type="InterPro" id="IPR039420">
    <property type="entry name" value="WalR-like"/>
</dbReference>
<dbReference type="PANTHER" id="PTHR48111:SF26">
    <property type="entry name" value="STAGE 0 SPORULATION PROTEIN A HOMOLOG"/>
    <property type="match status" value="1"/>
</dbReference>
<dbReference type="InterPro" id="IPR011006">
    <property type="entry name" value="CheY-like_superfamily"/>
</dbReference>
<feature type="domain" description="OmpR/PhoB-type" evidence="10">
    <location>
        <begin position="134"/>
        <end position="234"/>
    </location>
</feature>
<dbReference type="InterPro" id="IPR001789">
    <property type="entry name" value="Sig_transdc_resp-reg_receiver"/>
</dbReference>
<name>A0A9X2FKK0_9LACO</name>
<dbReference type="InterPro" id="IPR036388">
    <property type="entry name" value="WH-like_DNA-bd_sf"/>
</dbReference>
<evidence type="ECO:0000256" key="1">
    <source>
        <dbReference type="ARBA" id="ARBA00022553"/>
    </source>
</evidence>
<dbReference type="RefSeq" id="WP_253360599.1">
    <property type="nucleotide sequence ID" value="NZ_JAIULA010000011.1"/>
</dbReference>
<evidence type="ECO:0000256" key="3">
    <source>
        <dbReference type="ARBA" id="ARBA00023015"/>
    </source>
</evidence>
<dbReference type="PANTHER" id="PTHR48111">
    <property type="entry name" value="REGULATOR OF RPOS"/>
    <property type="match status" value="1"/>
</dbReference>
<sequence length="237" mass="27191">MEKILIVEDEESIAMIEKDYLELSNYKTEVVKDGKTAIQKILTEKYDLILLDLMLPGGVSGHEVCKQVRDKTDIPIIMVTARKQSLDKVLGLEIGADDYIAKPFDPAELVARVKANLKQYARLKGDKSDEDIKEKELTVGNNIVMYPESYRVLQNGQELKFPNKEFELLKFLVQNPNYVFSKEQLFERIWGYDYIGDPATVAVHINRIREKVEQDSNNPQIIETVWGVGYRFNGGMK</sequence>
<keyword evidence="1 7" id="KW-0597">Phosphoprotein</keyword>
<dbReference type="Pfam" id="PF00072">
    <property type="entry name" value="Response_reg"/>
    <property type="match status" value="1"/>
</dbReference>
<dbReference type="InterPro" id="IPR001867">
    <property type="entry name" value="OmpR/PhoB-type_DNA-bd"/>
</dbReference>
<keyword evidence="12" id="KW-1185">Reference proteome</keyword>
<dbReference type="GO" id="GO:0000156">
    <property type="term" value="F:phosphorelay response regulator activity"/>
    <property type="evidence" value="ECO:0007669"/>
    <property type="project" value="TreeGrafter"/>
</dbReference>
<dbReference type="GO" id="GO:0000976">
    <property type="term" value="F:transcription cis-regulatory region binding"/>
    <property type="evidence" value="ECO:0007669"/>
    <property type="project" value="TreeGrafter"/>
</dbReference>
<accession>A0A9X2FKK0</accession>
<organism evidence="11 12">
    <name type="scientific">Ligilactobacillus ubinensis</name>
    <dbReference type="NCBI Taxonomy" id="2876789"/>
    <lineage>
        <taxon>Bacteria</taxon>
        <taxon>Bacillati</taxon>
        <taxon>Bacillota</taxon>
        <taxon>Bacilli</taxon>
        <taxon>Lactobacillales</taxon>
        <taxon>Lactobacillaceae</taxon>
        <taxon>Ligilactobacillus</taxon>
    </lineage>
</organism>
<dbReference type="SMART" id="SM00862">
    <property type="entry name" value="Trans_reg_C"/>
    <property type="match status" value="1"/>
</dbReference>
<keyword evidence="3" id="KW-0805">Transcription regulation</keyword>
<evidence type="ECO:0000313" key="11">
    <source>
        <dbReference type="EMBL" id="MCP0887060.1"/>
    </source>
</evidence>
<evidence type="ECO:0000259" key="10">
    <source>
        <dbReference type="PROSITE" id="PS51755"/>
    </source>
</evidence>
<dbReference type="Pfam" id="PF00486">
    <property type="entry name" value="Trans_reg_C"/>
    <property type="match status" value="1"/>
</dbReference>
<dbReference type="PROSITE" id="PS51755">
    <property type="entry name" value="OMPR_PHOB"/>
    <property type="match status" value="1"/>
</dbReference>
<evidence type="ECO:0000313" key="12">
    <source>
        <dbReference type="Proteomes" id="UP001139006"/>
    </source>
</evidence>
<dbReference type="FunFam" id="1.10.10.10:FF:000018">
    <property type="entry name" value="DNA-binding response regulator ResD"/>
    <property type="match status" value="1"/>
</dbReference>
<feature type="modified residue" description="4-aspartylphosphate" evidence="7">
    <location>
        <position position="52"/>
    </location>
</feature>
<evidence type="ECO:0000256" key="2">
    <source>
        <dbReference type="ARBA" id="ARBA00023012"/>
    </source>
</evidence>
<dbReference type="SUPFAM" id="SSF46894">
    <property type="entry name" value="C-terminal effector domain of the bipartite response regulators"/>
    <property type="match status" value="1"/>
</dbReference>
<dbReference type="Gene3D" id="1.10.10.10">
    <property type="entry name" value="Winged helix-like DNA-binding domain superfamily/Winged helix DNA-binding domain"/>
    <property type="match status" value="1"/>
</dbReference>
<feature type="DNA-binding region" description="OmpR/PhoB-type" evidence="8">
    <location>
        <begin position="134"/>
        <end position="234"/>
    </location>
</feature>
<evidence type="ECO:0000256" key="8">
    <source>
        <dbReference type="PROSITE-ProRule" id="PRU01091"/>
    </source>
</evidence>
<dbReference type="EMBL" id="JAIULA010000011">
    <property type="protein sequence ID" value="MCP0887060.1"/>
    <property type="molecule type" value="Genomic_DNA"/>
</dbReference>
<dbReference type="PROSITE" id="PS50110">
    <property type="entry name" value="RESPONSE_REGULATORY"/>
    <property type="match status" value="1"/>
</dbReference>
<dbReference type="Gene3D" id="6.10.250.690">
    <property type="match status" value="1"/>
</dbReference>
<keyword evidence="6" id="KW-0804">Transcription</keyword>
<dbReference type="CDD" id="cd17574">
    <property type="entry name" value="REC_OmpR"/>
    <property type="match status" value="1"/>
</dbReference>
<evidence type="ECO:0000256" key="5">
    <source>
        <dbReference type="ARBA" id="ARBA00023159"/>
    </source>
</evidence>
<keyword evidence="4 8" id="KW-0238">DNA-binding</keyword>
<dbReference type="FunFam" id="3.40.50.2300:FF:000001">
    <property type="entry name" value="DNA-binding response regulator PhoB"/>
    <property type="match status" value="1"/>
</dbReference>